<accession>A0A9X1P752</accession>
<evidence type="ECO:0000256" key="1">
    <source>
        <dbReference type="SAM" id="SignalP"/>
    </source>
</evidence>
<sequence length="344" mass="38837">MTSHFYHLSRVFAVVLLSAVFQCAFAQTVYFHQDFLKPGPFLNPKPDSGQFSHIVQTVPSLSFSKFSKGYMDLVRTQEDSATGGIIRVLRATPFTPNPETLFIQITLSAESVQLAALNAMYFYVGENFNPDNHSFPGNALMFGKFSLNFLEGGFNIKDFATQNTSKLIGKKKQVTVTWVLNNSKKLLAYKLFPANAVTHNALPGTYDLWVDNEPVSLNSKAYPGNSLFSDTKLSNFEMRFRNGQGKIRIHEILIRNGVSELKAGEVLVTPNPATRKLITLRAEHIKKSTLRLFNMWGRDIHISSEIMSTDKIEIRPAEELASGMYIVHFENKHHQKRAVRVMIE</sequence>
<dbReference type="NCBIfam" id="TIGR04183">
    <property type="entry name" value="Por_Secre_tail"/>
    <property type="match status" value="1"/>
</dbReference>
<keyword evidence="4" id="KW-1185">Reference proteome</keyword>
<reference evidence="3" key="1">
    <citation type="submission" date="2021-12" db="EMBL/GenBank/DDBJ databases">
        <title>Novel species in genus Dyadobacter.</title>
        <authorList>
            <person name="Ma C."/>
        </authorList>
    </citation>
    <scope>NUCLEOTIDE SEQUENCE</scope>
    <source>
        <strain evidence="3">CY399</strain>
    </source>
</reference>
<keyword evidence="1" id="KW-0732">Signal</keyword>
<gene>
    <name evidence="3" type="ORF">LXM24_03800</name>
</gene>
<protein>
    <submittedName>
        <fullName evidence="3">T9SS type A sorting domain-containing protein</fullName>
    </submittedName>
</protein>
<dbReference type="Pfam" id="PF18962">
    <property type="entry name" value="Por_Secre_tail"/>
    <property type="match status" value="1"/>
</dbReference>
<proteinExistence type="predicted"/>
<dbReference type="EMBL" id="JAJTTA010000002">
    <property type="protein sequence ID" value="MCF0039197.1"/>
    <property type="molecule type" value="Genomic_DNA"/>
</dbReference>
<dbReference type="RefSeq" id="WP_234611671.1">
    <property type="nucleotide sequence ID" value="NZ_CP098806.1"/>
</dbReference>
<dbReference type="InterPro" id="IPR026444">
    <property type="entry name" value="Secre_tail"/>
</dbReference>
<feature type="domain" description="Secretion system C-terminal sorting" evidence="2">
    <location>
        <begin position="270"/>
        <end position="337"/>
    </location>
</feature>
<feature type="signal peptide" evidence="1">
    <location>
        <begin position="1"/>
        <end position="26"/>
    </location>
</feature>
<comment type="caution">
    <text evidence="3">The sequence shown here is derived from an EMBL/GenBank/DDBJ whole genome shotgun (WGS) entry which is preliminary data.</text>
</comment>
<dbReference type="AlphaFoldDB" id="A0A9X1P752"/>
<evidence type="ECO:0000259" key="2">
    <source>
        <dbReference type="Pfam" id="PF18962"/>
    </source>
</evidence>
<name>A0A9X1P752_9BACT</name>
<evidence type="ECO:0000313" key="4">
    <source>
        <dbReference type="Proteomes" id="UP001139700"/>
    </source>
</evidence>
<feature type="chain" id="PRO_5040849995" evidence="1">
    <location>
        <begin position="27"/>
        <end position="344"/>
    </location>
</feature>
<organism evidence="3 4">
    <name type="scientific">Dyadobacter fanqingshengii</name>
    <dbReference type="NCBI Taxonomy" id="2906443"/>
    <lineage>
        <taxon>Bacteria</taxon>
        <taxon>Pseudomonadati</taxon>
        <taxon>Bacteroidota</taxon>
        <taxon>Cytophagia</taxon>
        <taxon>Cytophagales</taxon>
        <taxon>Spirosomataceae</taxon>
        <taxon>Dyadobacter</taxon>
    </lineage>
</organism>
<evidence type="ECO:0000313" key="3">
    <source>
        <dbReference type="EMBL" id="MCF0039197.1"/>
    </source>
</evidence>
<dbReference type="Proteomes" id="UP001139700">
    <property type="component" value="Unassembled WGS sequence"/>
</dbReference>